<comment type="caution">
    <text evidence="1">The sequence shown here is derived from an EMBL/GenBank/DDBJ whole genome shotgun (WGS) entry which is preliminary data.</text>
</comment>
<feature type="non-terminal residue" evidence="1">
    <location>
        <position position="82"/>
    </location>
</feature>
<dbReference type="Proteomes" id="UP000468531">
    <property type="component" value="Unassembled WGS sequence"/>
</dbReference>
<gene>
    <name evidence="1" type="ORF">FNJ47_47820</name>
</gene>
<dbReference type="AlphaFoldDB" id="A0A6P1C1B6"/>
<keyword evidence="2" id="KW-1185">Reference proteome</keyword>
<name>A0A6P1C1B6_9BRAD</name>
<reference evidence="1 2" key="1">
    <citation type="journal article" date="2020" name="Arch. Microbiol.">
        <title>Bradyrhizobium uaiense sp. nov., a new highly efficient cowpea symbiont.</title>
        <authorList>
            <person name="Cabral Michel D."/>
            <person name="Azarias Guimaraes A."/>
            <person name="Martins da Costa E."/>
            <person name="Soares de Carvalho T."/>
            <person name="Balsanelli E."/>
            <person name="Willems A."/>
            <person name="Maltempi de Souza E."/>
            <person name="de Souza Moreira F.M."/>
        </authorList>
    </citation>
    <scope>NUCLEOTIDE SEQUENCE [LARGE SCALE GENOMIC DNA]</scope>
    <source>
        <strain evidence="1 2">UFLA 03-164</strain>
    </source>
</reference>
<sequence length="82" mass="8832">IGLRQHVFAGRHRAHDIGDGEHRLVVGAPVDRRGEAIIAELGHIMVADYLPAGLEIDNPNLVSSGDSGTLEWIEDGVEPKNT</sequence>
<evidence type="ECO:0000313" key="1">
    <source>
        <dbReference type="EMBL" id="NEV03142.1"/>
    </source>
</evidence>
<protein>
    <submittedName>
        <fullName evidence="1">Uncharacterized protein</fullName>
    </submittedName>
</protein>
<feature type="non-terminal residue" evidence="1">
    <location>
        <position position="1"/>
    </location>
</feature>
<accession>A0A6P1C1B6</accession>
<proteinExistence type="predicted"/>
<evidence type="ECO:0000313" key="2">
    <source>
        <dbReference type="Proteomes" id="UP000468531"/>
    </source>
</evidence>
<dbReference type="EMBL" id="VKHP01000774">
    <property type="protein sequence ID" value="NEV03142.1"/>
    <property type="molecule type" value="Genomic_DNA"/>
</dbReference>
<organism evidence="1 2">
    <name type="scientific">Bradyrhizobium uaiense</name>
    <dbReference type="NCBI Taxonomy" id="2594946"/>
    <lineage>
        <taxon>Bacteria</taxon>
        <taxon>Pseudomonadati</taxon>
        <taxon>Pseudomonadota</taxon>
        <taxon>Alphaproteobacteria</taxon>
        <taxon>Hyphomicrobiales</taxon>
        <taxon>Nitrobacteraceae</taxon>
        <taxon>Bradyrhizobium</taxon>
    </lineage>
</organism>